<proteinExistence type="inferred from homology"/>
<keyword evidence="13" id="KW-1185">Reference proteome</keyword>
<evidence type="ECO:0000256" key="4">
    <source>
        <dbReference type="ARBA" id="ARBA00011944"/>
    </source>
</evidence>
<evidence type="ECO:0000256" key="5">
    <source>
        <dbReference type="ARBA" id="ARBA00022642"/>
    </source>
</evidence>
<protein>
    <recommendedName>
        <fullName evidence="4">nicotinate-nucleotide diphosphorylase (carboxylating)</fullName>
        <ecNumber evidence="4">2.4.2.19</ecNumber>
    </recommendedName>
    <alternativeName>
        <fullName evidence="8">Quinolinate phosphoribosyltransferase [decarboxylating]</fullName>
    </alternativeName>
</protein>
<evidence type="ECO:0000256" key="9">
    <source>
        <dbReference type="PIRNR" id="PIRNR006250"/>
    </source>
</evidence>
<comment type="pathway">
    <text evidence="2">Cofactor biosynthesis; NAD(+) biosynthesis; nicotinate D-ribonucleotide from quinolinate: step 1/1.</text>
</comment>
<dbReference type="InterPro" id="IPR037128">
    <property type="entry name" value="Quinolinate_PRibosylTase_N_sf"/>
</dbReference>
<dbReference type="PANTHER" id="PTHR32179">
    <property type="entry name" value="NICOTINATE-NUCLEOTIDE PYROPHOSPHORYLASE [CARBOXYLATING]"/>
    <property type="match status" value="1"/>
</dbReference>
<evidence type="ECO:0000313" key="13">
    <source>
        <dbReference type="Proteomes" id="UP000738126"/>
    </source>
</evidence>
<comment type="caution">
    <text evidence="12">The sequence shown here is derived from an EMBL/GenBank/DDBJ whole genome shotgun (WGS) entry which is preliminary data.</text>
</comment>
<dbReference type="InterPro" id="IPR022412">
    <property type="entry name" value="Quinolinate_PRibosylTrfase_N"/>
</dbReference>
<comment type="similarity">
    <text evidence="3 9">Belongs to the NadC/ModD family.</text>
</comment>
<accession>A0ABS1E359</accession>
<dbReference type="NCBIfam" id="TIGR00078">
    <property type="entry name" value="nadC"/>
    <property type="match status" value="1"/>
</dbReference>
<evidence type="ECO:0000256" key="2">
    <source>
        <dbReference type="ARBA" id="ARBA00004893"/>
    </source>
</evidence>
<dbReference type="CDD" id="cd01572">
    <property type="entry name" value="QPRTase"/>
    <property type="match status" value="1"/>
</dbReference>
<dbReference type="Gene3D" id="3.90.1170.20">
    <property type="entry name" value="Quinolinate phosphoribosyl transferase, N-terminal domain"/>
    <property type="match status" value="1"/>
</dbReference>
<sequence length="305" mass="31726">MQAEPVSIPLPPRETIEADVARALAEDVGGGDLTAALVSATREAEAAVTLREEAVVCGGPWLEEVFRQVDRRVGIRWACAEGDRAGAGSVLCRLRGPARALLTGERTALNFLQLLSGTASAVRGYVDAVAGTGVQVLDTRKTIPGLRAAQKYAVRCAGGVNHRHGLYDAYLIKENHISACGGITPAVELARLRAAGAPVIVEVESLEQLEAAIAAGADTVLLDNFDLEQVRTAVAQAAGRAALEASGSVELEGVRRLAATGIDRISVGAVTKHVRAVDLSMGLTLEPRGAALEAARRGGYGEPPC</sequence>
<dbReference type="InterPro" id="IPR036068">
    <property type="entry name" value="Nicotinate_pribotase-like_C"/>
</dbReference>
<dbReference type="SUPFAM" id="SSF51690">
    <property type="entry name" value="Nicotinate/Quinolinate PRTase C-terminal domain-like"/>
    <property type="match status" value="1"/>
</dbReference>
<gene>
    <name evidence="12" type="primary">nadC</name>
    <name evidence="12" type="ORF">CKO13_00750</name>
</gene>
<dbReference type="Pfam" id="PF01729">
    <property type="entry name" value="QRPTase_C"/>
    <property type="match status" value="1"/>
</dbReference>
<dbReference type="PIRSF" id="PIRSF006250">
    <property type="entry name" value="NadC_ModD"/>
    <property type="match status" value="1"/>
</dbReference>
<reference evidence="12 13" key="1">
    <citation type="journal article" date="2020" name="Microorganisms">
        <title>Osmotic Adaptation and Compatible Solute Biosynthesis of Phototrophic Bacteria as Revealed from Genome Analyses.</title>
        <authorList>
            <person name="Imhoff J.F."/>
            <person name="Rahn T."/>
            <person name="Kunzel S."/>
            <person name="Keller A."/>
            <person name="Neulinger S.C."/>
        </authorList>
    </citation>
    <scope>NUCLEOTIDE SEQUENCE [LARGE SCALE GENOMIC DNA]</scope>
    <source>
        <strain evidence="12 13">DSM 15116</strain>
    </source>
</reference>
<dbReference type="InterPro" id="IPR027277">
    <property type="entry name" value="NadC/ModD"/>
</dbReference>
<evidence type="ECO:0000256" key="7">
    <source>
        <dbReference type="ARBA" id="ARBA00022679"/>
    </source>
</evidence>
<evidence type="ECO:0000256" key="3">
    <source>
        <dbReference type="ARBA" id="ARBA00009400"/>
    </source>
</evidence>
<dbReference type="EC" id="2.4.2.19" evidence="4"/>
<evidence type="ECO:0000259" key="10">
    <source>
        <dbReference type="Pfam" id="PF01729"/>
    </source>
</evidence>
<dbReference type="Gene3D" id="3.20.20.70">
    <property type="entry name" value="Aldolase class I"/>
    <property type="match status" value="1"/>
</dbReference>
<dbReference type="EMBL" id="NRSH01000004">
    <property type="protein sequence ID" value="MBK1725577.1"/>
    <property type="molecule type" value="Genomic_DNA"/>
</dbReference>
<name>A0ABS1E359_9GAMM</name>
<evidence type="ECO:0000259" key="11">
    <source>
        <dbReference type="Pfam" id="PF02749"/>
    </source>
</evidence>
<dbReference type="InterPro" id="IPR013785">
    <property type="entry name" value="Aldolase_TIM"/>
</dbReference>
<feature type="domain" description="Quinolinate phosphoribosyl transferase N-terminal" evidence="11">
    <location>
        <begin position="32"/>
        <end position="116"/>
    </location>
</feature>
<dbReference type="Pfam" id="PF02749">
    <property type="entry name" value="QRPTase_N"/>
    <property type="match status" value="1"/>
</dbReference>
<evidence type="ECO:0000256" key="1">
    <source>
        <dbReference type="ARBA" id="ARBA00003237"/>
    </source>
</evidence>
<dbReference type="RefSeq" id="WP_200255863.1">
    <property type="nucleotide sequence ID" value="NZ_NRSH01000004.1"/>
</dbReference>
<comment type="function">
    <text evidence="1">Involved in the catabolism of quinolinic acid (QA).</text>
</comment>
<dbReference type="InterPro" id="IPR004393">
    <property type="entry name" value="NadC"/>
</dbReference>
<dbReference type="PANTHER" id="PTHR32179:SF3">
    <property type="entry name" value="NICOTINATE-NUCLEOTIDE PYROPHOSPHORYLASE [CARBOXYLATING]"/>
    <property type="match status" value="1"/>
</dbReference>
<dbReference type="InterPro" id="IPR002638">
    <property type="entry name" value="Quinolinate_PRibosylTrfase_C"/>
</dbReference>
<keyword evidence="7 9" id="KW-0808">Transferase</keyword>
<evidence type="ECO:0000256" key="8">
    <source>
        <dbReference type="ARBA" id="ARBA00033102"/>
    </source>
</evidence>
<keyword evidence="6 9" id="KW-0328">Glycosyltransferase</keyword>
<evidence type="ECO:0000256" key="6">
    <source>
        <dbReference type="ARBA" id="ARBA00022676"/>
    </source>
</evidence>
<keyword evidence="5" id="KW-0662">Pyridine nucleotide biosynthesis</keyword>
<dbReference type="Proteomes" id="UP000738126">
    <property type="component" value="Unassembled WGS sequence"/>
</dbReference>
<evidence type="ECO:0000313" key="12">
    <source>
        <dbReference type="EMBL" id="MBK1725577.1"/>
    </source>
</evidence>
<dbReference type="SUPFAM" id="SSF54675">
    <property type="entry name" value="Nicotinate/Quinolinate PRTase N-terminal domain-like"/>
    <property type="match status" value="1"/>
</dbReference>
<feature type="domain" description="Quinolinate phosphoribosyl transferase C-terminal" evidence="10">
    <location>
        <begin position="119"/>
        <end position="281"/>
    </location>
</feature>
<organism evidence="12 13">
    <name type="scientific">Halorhodospira neutriphila</name>
    <dbReference type="NCBI Taxonomy" id="168379"/>
    <lineage>
        <taxon>Bacteria</taxon>
        <taxon>Pseudomonadati</taxon>
        <taxon>Pseudomonadota</taxon>
        <taxon>Gammaproteobacteria</taxon>
        <taxon>Chromatiales</taxon>
        <taxon>Ectothiorhodospiraceae</taxon>
        <taxon>Halorhodospira</taxon>
    </lineage>
</organism>